<comment type="subcellular location">
    <subcellularLocation>
        <location evidence="1">Nucleus</location>
    </subcellularLocation>
</comment>
<reference evidence="3 4" key="1">
    <citation type="submission" date="2023-12" db="EMBL/GenBank/DDBJ databases">
        <title>A high-quality genome assembly for Dillenia turbinata (Dilleniales).</title>
        <authorList>
            <person name="Chanderbali A."/>
        </authorList>
    </citation>
    <scope>NUCLEOTIDE SEQUENCE [LARGE SCALE GENOMIC DNA]</scope>
    <source>
        <strain evidence="3">LSX21</strain>
        <tissue evidence="3">Leaf</tissue>
    </source>
</reference>
<evidence type="ECO:0000313" key="4">
    <source>
        <dbReference type="Proteomes" id="UP001370490"/>
    </source>
</evidence>
<dbReference type="PANTHER" id="PTHR12052:SF5">
    <property type="entry name" value="THIOREDOXIN-LIKE PROTEIN 4A"/>
    <property type="match status" value="1"/>
</dbReference>
<sequence length="130" mass="14569">MSYLLPHLHLRWAVDQAILAEEEHLVMDEVLASVAEAIKNFAVIYLVDITEVPDSNTTQGCNFSVVTVSDHHEPLRRRVIVVGASRQSSIVFASTLSSIAFIHELQFNSSLHSSPSLLFRRRILTLSLPF</sequence>
<dbReference type="AlphaFoldDB" id="A0AAN8W6M0"/>
<dbReference type="EMBL" id="JBAMMX010000004">
    <property type="protein sequence ID" value="KAK6942786.1"/>
    <property type="molecule type" value="Genomic_DNA"/>
</dbReference>
<evidence type="ECO:0000313" key="3">
    <source>
        <dbReference type="EMBL" id="KAK6942786.1"/>
    </source>
</evidence>
<dbReference type="InterPro" id="IPR004123">
    <property type="entry name" value="Dim1"/>
</dbReference>
<name>A0AAN8W6M0_9MAGN</name>
<dbReference type="GO" id="GO:0005682">
    <property type="term" value="C:U5 snRNP"/>
    <property type="evidence" value="ECO:0007669"/>
    <property type="project" value="TreeGrafter"/>
</dbReference>
<evidence type="ECO:0000256" key="2">
    <source>
        <dbReference type="ARBA" id="ARBA00023242"/>
    </source>
</evidence>
<organism evidence="3 4">
    <name type="scientific">Dillenia turbinata</name>
    <dbReference type="NCBI Taxonomy" id="194707"/>
    <lineage>
        <taxon>Eukaryota</taxon>
        <taxon>Viridiplantae</taxon>
        <taxon>Streptophyta</taxon>
        <taxon>Embryophyta</taxon>
        <taxon>Tracheophyta</taxon>
        <taxon>Spermatophyta</taxon>
        <taxon>Magnoliopsida</taxon>
        <taxon>eudicotyledons</taxon>
        <taxon>Gunneridae</taxon>
        <taxon>Pentapetalae</taxon>
        <taxon>Dilleniales</taxon>
        <taxon>Dilleniaceae</taxon>
        <taxon>Dillenia</taxon>
    </lineage>
</organism>
<dbReference type="GO" id="GO:0005681">
    <property type="term" value="C:spliceosomal complex"/>
    <property type="evidence" value="ECO:0007669"/>
    <property type="project" value="TreeGrafter"/>
</dbReference>
<comment type="caution">
    <text evidence="3">The sequence shown here is derived from an EMBL/GenBank/DDBJ whole genome shotgun (WGS) entry which is preliminary data.</text>
</comment>
<accession>A0AAN8W6M0</accession>
<proteinExistence type="predicted"/>
<dbReference type="Proteomes" id="UP001370490">
    <property type="component" value="Unassembled WGS sequence"/>
</dbReference>
<protein>
    <submittedName>
        <fullName evidence="3">Dim1 family</fullName>
    </submittedName>
</protein>
<dbReference type="PANTHER" id="PTHR12052">
    <property type="entry name" value="THIOREDOXIN-LIKE PROTEN 4A, 4B"/>
    <property type="match status" value="1"/>
</dbReference>
<evidence type="ECO:0000256" key="1">
    <source>
        <dbReference type="ARBA" id="ARBA00004123"/>
    </source>
</evidence>
<dbReference type="Gene3D" id="3.40.30.10">
    <property type="entry name" value="Glutaredoxin"/>
    <property type="match status" value="1"/>
</dbReference>
<dbReference type="SMART" id="SM01410">
    <property type="entry name" value="DIM1"/>
    <property type="match status" value="1"/>
</dbReference>
<dbReference type="Pfam" id="PF02966">
    <property type="entry name" value="DIM1"/>
    <property type="match status" value="1"/>
</dbReference>
<gene>
    <name evidence="3" type="ORF">RJ641_028163</name>
</gene>
<dbReference type="GO" id="GO:0046540">
    <property type="term" value="C:U4/U6 x U5 tri-snRNP complex"/>
    <property type="evidence" value="ECO:0007669"/>
    <property type="project" value="InterPro"/>
</dbReference>
<keyword evidence="2" id="KW-0539">Nucleus</keyword>
<dbReference type="GO" id="GO:0000398">
    <property type="term" value="P:mRNA splicing, via spliceosome"/>
    <property type="evidence" value="ECO:0007669"/>
    <property type="project" value="InterPro"/>
</dbReference>
<keyword evidence="4" id="KW-1185">Reference proteome</keyword>